<accession>A0A667Z342</accession>
<dbReference type="AlphaFoldDB" id="A0A667Z342"/>
<feature type="compositionally biased region" description="Polar residues" evidence="5">
    <location>
        <begin position="38"/>
        <end position="58"/>
    </location>
</feature>
<keyword evidence="2 4" id="KW-0238">DNA-binding</keyword>
<name>A0A667Z342_9TELE</name>
<dbReference type="SUPFAM" id="SSF46785">
    <property type="entry name" value="Winged helix' DNA-binding domain"/>
    <property type="match status" value="1"/>
</dbReference>
<dbReference type="InterPro" id="IPR047519">
    <property type="entry name" value="FH_FOXQ2-like"/>
</dbReference>
<dbReference type="Gene3D" id="1.10.10.10">
    <property type="entry name" value="Winged helix-like DNA-binding domain superfamily/Winged helix DNA-binding domain"/>
    <property type="match status" value="1"/>
</dbReference>
<dbReference type="GO" id="GO:0030154">
    <property type="term" value="P:cell differentiation"/>
    <property type="evidence" value="ECO:0007669"/>
    <property type="project" value="TreeGrafter"/>
</dbReference>
<dbReference type="GO" id="GO:0000978">
    <property type="term" value="F:RNA polymerase II cis-regulatory region sequence-specific DNA binding"/>
    <property type="evidence" value="ECO:0007669"/>
    <property type="project" value="TreeGrafter"/>
</dbReference>
<dbReference type="SMART" id="SM00339">
    <property type="entry name" value="FH"/>
    <property type="match status" value="1"/>
</dbReference>
<dbReference type="PROSITE" id="PS00658">
    <property type="entry name" value="FORK_HEAD_2"/>
    <property type="match status" value="1"/>
</dbReference>
<dbReference type="InterPro" id="IPR030456">
    <property type="entry name" value="TF_fork_head_CS_2"/>
</dbReference>
<dbReference type="InterPro" id="IPR050211">
    <property type="entry name" value="FOX_domain-containing"/>
</dbReference>
<reference evidence="7" key="1">
    <citation type="submission" date="2019-06" db="EMBL/GenBank/DDBJ databases">
        <authorList>
            <consortium name="Wellcome Sanger Institute Data Sharing"/>
        </authorList>
    </citation>
    <scope>NUCLEOTIDE SEQUENCE [LARGE SCALE GENOMIC DNA]</scope>
</reference>
<feature type="region of interest" description="Disordered" evidence="5">
    <location>
        <begin position="29"/>
        <end position="58"/>
    </location>
</feature>
<dbReference type="InterPro" id="IPR001766">
    <property type="entry name" value="Fork_head_dom"/>
</dbReference>
<dbReference type="GO" id="GO:0009653">
    <property type="term" value="P:anatomical structure morphogenesis"/>
    <property type="evidence" value="ECO:0007669"/>
    <property type="project" value="TreeGrafter"/>
</dbReference>
<dbReference type="PANTHER" id="PTHR11829">
    <property type="entry name" value="FORKHEAD BOX PROTEIN"/>
    <property type="match status" value="1"/>
</dbReference>
<dbReference type="InterPro" id="IPR036388">
    <property type="entry name" value="WH-like_DNA-bd_sf"/>
</dbReference>
<dbReference type="InParanoid" id="A0A667Z342"/>
<dbReference type="PROSITE" id="PS50039">
    <property type="entry name" value="FORK_HEAD_3"/>
    <property type="match status" value="1"/>
</dbReference>
<dbReference type="CDD" id="cd20035">
    <property type="entry name" value="FH_FOXQ2-like"/>
    <property type="match status" value="1"/>
</dbReference>
<comment type="subcellular location">
    <subcellularLocation>
        <location evidence="1 4">Nucleus</location>
    </subcellularLocation>
</comment>
<evidence type="ECO:0000259" key="6">
    <source>
        <dbReference type="PROSITE" id="PS50039"/>
    </source>
</evidence>
<reference evidence="7" key="3">
    <citation type="submission" date="2025-09" db="UniProtKB">
        <authorList>
            <consortium name="Ensembl"/>
        </authorList>
    </citation>
    <scope>IDENTIFICATION</scope>
</reference>
<evidence type="ECO:0000256" key="1">
    <source>
        <dbReference type="ARBA" id="ARBA00004123"/>
    </source>
</evidence>
<proteinExistence type="predicted"/>
<feature type="domain" description="Fork-head" evidence="6">
    <location>
        <begin position="61"/>
        <end position="153"/>
    </location>
</feature>
<evidence type="ECO:0000256" key="3">
    <source>
        <dbReference type="ARBA" id="ARBA00023242"/>
    </source>
</evidence>
<evidence type="ECO:0000256" key="2">
    <source>
        <dbReference type="ARBA" id="ARBA00023125"/>
    </source>
</evidence>
<sequence length="197" mass="22300">MIYLSYSKNFPTPKRLSASAMADACESIHTKPAPIPPQENTSSHQSLSDNPSPEETQSFSKPALSYIGLIAKVILSSPSQKLNLASIYRAMEEQFPYLRSRGQGWRNSVRHNLSVNDCFVKVSRCEDGRGHYWGIHPTHLRDFQQGNFRQYRKARGRRERERYGSVEGCLAGMGTNFYSAYLPHVSSGTFSKHYNSC</sequence>
<reference evidence="7" key="2">
    <citation type="submission" date="2025-08" db="UniProtKB">
        <authorList>
            <consortium name="Ensembl"/>
        </authorList>
    </citation>
    <scope>IDENTIFICATION</scope>
</reference>
<keyword evidence="8" id="KW-1185">Reference proteome</keyword>
<evidence type="ECO:0000256" key="5">
    <source>
        <dbReference type="SAM" id="MobiDB-lite"/>
    </source>
</evidence>
<evidence type="ECO:0000313" key="7">
    <source>
        <dbReference type="Ensembl" id="ENSMMDP00005030424.1"/>
    </source>
</evidence>
<keyword evidence="3 4" id="KW-0539">Nucleus</keyword>
<dbReference type="GeneTree" id="ENSGT00940000172695"/>
<organism evidence="7 8">
    <name type="scientific">Myripristis murdjan</name>
    <name type="common">pinecone soldierfish</name>
    <dbReference type="NCBI Taxonomy" id="586833"/>
    <lineage>
        <taxon>Eukaryota</taxon>
        <taxon>Metazoa</taxon>
        <taxon>Chordata</taxon>
        <taxon>Craniata</taxon>
        <taxon>Vertebrata</taxon>
        <taxon>Euteleostomi</taxon>
        <taxon>Actinopterygii</taxon>
        <taxon>Neopterygii</taxon>
        <taxon>Teleostei</taxon>
        <taxon>Neoteleostei</taxon>
        <taxon>Acanthomorphata</taxon>
        <taxon>Holocentriformes</taxon>
        <taxon>Holocentridae</taxon>
        <taxon>Myripristis</taxon>
    </lineage>
</organism>
<feature type="DNA-binding region" description="Fork-head" evidence="4">
    <location>
        <begin position="61"/>
        <end position="153"/>
    </location>
</feature>
<dbReference type="GO" id="GO:0005634">
    <property type="term" value="C:nucleus"/>
    <property type="evidence" value="ECO:0007669"/>
    <property type="project" value="UniProtKB-SubCell"/>
</dbReference>
<evidence type="ECO:0000313" key="8">
    <source>
        <dbReference type="Proteomes" id="UP000472263"/>
    </source>
</evidence>
<protein>
    <recommendedName>
        <fullName evidence="6">Fork-head domain-containing protein</fullName>
    </recommendedName>
</protein>
<dbReference type="Pfam" id="PF00250">
    <property type="entry name" value="Forkhead"/>
    <property type="match status" value="1"/>
</dbReference>
<evidence type="ECO:0000256" key="4">
    <source>
        <dbReference type="PROSITE-ProRule" id="PRU00089"/>
    </source>
</evidence>
<dbReference type="Proteomes" id="UP000472263">
    <property type="component" value="Chromosome 6"/>
</dbReference>
<dbReference type="InterPro" id="IPR036390">
    <property type="entry name" value="WH_DNA-bd_sf"/>
</dbReference>
<dbReference type="PRINTS" id="PR00053">
    <property type="entry name" value="FORKHEAD"/>
</dbReference>
<dbReference type="GO" id="GO:0000981">
    <property type="term" value="F:DNA-binding transcription factor activity, RNA polymerase II-specific"/>
    <property type="evidence" value="ECO:0007669"/>
    <property type="project" value="TreeGrafter"/>
</dbReference>
<dbReference type="Ensembl" id="ENSMMDT00005031124.1">
    <property type="protein sequence ID" value="ENSMMDP00005030424.1"/>
    <property type="gene ID" value="ENSMMDG00005014412.1"/>
</dbReference>
<dbReference type="PANTHER" id="PTHR11829:SF142">
    <property type="entry name" value="FORK-HEAD DOMAIN-CONTAINING PROTEIN"/>
    <property type="match status" value="1"/>
</dbReference>